<proteinExistence type="predicted"/>
<dbReference type="Pfam" id="PF07238">
    <property type="entry name" value="PilZ"/>
    <property type="match status" value="1"/>
</dbReference>
<dbReference type="EMBL" id="CP031223">
    <property type="protein sequence ID" value="QFF98209.1"/>
    <property type="molecule type" value="Genomic_DNA"/>
</dbReference>
<organism evidence="2 3">
    <name type="scientific">Psychrobacillus glaciei</name>
    <dbReference type="NCBI Taxonomy" id="2283160"/>
    <lineage>
        <taxon>Bacteria</taxon>
        <taxon>Bacillati</taxon>
        <taxon>Bacillota</taxon>
        <taxon>Bacilli</taxon>
        <taxon>Bacillales</taxon>
        <taxon>Bacillaceae</taxon>
        <taxon>Psychrobacillus</taxon>
    </lineage>
</organism>
<dbReference type="Proteomes" id="UP000325517">
    <property type="component" value="Chromosome"/>
</dbReference>
<dbReference type="KEGG" id="psyo:PB01_04890"/>
<name>A0A5J6SKG7_9BACI</name>
<protein>
    <submittedName>
        <fullName evidence="2">PilZ domain-containing protein</fullName>
    </submittedName>
</protein>
<evidence type="ECO:0000313" key="3">
    <source>
        <dbReference type="Proteomes" id="UP000325517"/>
    </source>
</evidence>
<gene>
    <name evidence="2" type="ORF">PB01_04890</name>
</gene>
<reference evidence="2 3" key="1">
    <citation type="submission" date="2018-07" db="EMBL/GenBank/DDBJ databases">
        <title>Complete genome sequence of Psychrobacillus sp. PB01, isolated from iceberg, and comparative genome analysis of Psychrobacillus strains.</title>
        <authorList>
            <person name="Lee P.C."/>
        </authorList>
    </citation>
    <scope>NUCLEOTIDE SEQUENCE [LARGE SCALE GENOMIC DNA]</scope>
    <source>
        <strain evidence="2 3">PB01</strain>
    </source>
</reference>
<evidence type="ECO:0000313" key="2">
    <source>
        <dbReference type="EMBL" id="QFF98209.1"/>
    </source>
</evidence>
<keyword evidence="3" id="KW-1185">Reference proteome</keyword>
<dbReference type="SUPFAM" id="SSF141371">
    <property type="entry name" value="PilZ domain-like"/>
    <property type="match status" value="1"/>
</dbReference>
<evidence type="ECO:0000259" key="1">
    <source>
        <dbReference type="Pfam" id="PF07238"/>
    </source>
</evidence>
<dbReference type="Gene3D" id="2.40.10.220">
    <property type="entry name" value="predicted glycosyltransferase like domains"/>
    <property type="match status" value="1"/>
</dbReference>
<dbReference type="InterPro" id="IPR009875">
    <property type="entry name" value="PilZ_domain"/>
</dbReference>
<dbReference type="AlphaFoldDB" id="A0A5J6SKG7"/>
<feature type="domain" description="PilZ" evidence="1">
    <location>
        <begin position="29"/>
        <end position="107"/>
    </location>
</feature>
<dbReference type="GO" id="GO:0035438">
    <property type="term" value="F:cyclic-di-GMP binding"/>
    <property type="evidence" value="ECO:0007669"/>
    <property type="project" value="InterPro"/>
</dbReference>
<dbReference type="OrthoDB" id="2354159at2"/>
<sequence>MLYKRNEYFRYTFDEPCEATFRLIKDASESSPEEISKKGKCTIIDISPHGIKMYSELFISIEKLNHVELQVTLDETPISLIGEFVWSHRKISGYEYGIRFMDDEKRESLIINELKNRRKKEIERKK</sequence>
<dbReference type="RefSeq" id="WP_151699153.1">
    <property type="nucleotide sequence ID" value="NZ_CP031223.1"/>
</dbReference>
<accession>A0A5J6SKG7</accession>